<keyword evidence="3" id="KW-1185">Reference proteome</keyword>
<proteinExistence type="predicted"/>
<organism evidence="2 3">
    <name type="scientific">Zasmidium cellare</name>
    <name type="common">Wine cellar mold</name>
    <name type="synonym">Racodium cellare</name>
    <dbReference type="NCBI Taxonomy" id="395010"/>
    <lineage>
        <taxon>Eukaryota</taxon>
        <taxon>Fungi</taxon>
        <taxon>Dikarya</taxon>
        <taxon>Ascomycota</taxon>
        <taxon>Pezizomycotina</taxon>
        <taxon>Dothideomycetes</taxon>
        <taxon>Dothideomycetidae</taxon>
        <taxon>Mycosphaerellales</taxon>
        <taxon>Mycosphaerellaceae</taxon>
        <taxon>Zasmidium</taxon>
    </lineage>
</organism>
<dbReference type="Proteomes" id="UP001305779">
    <property type="component" value="Unassembled WGS sequence"/>
</dbReference>
<reference evidence="2 3" key="1">
    <citation type="journal article" date="2023" name="G3 (Bethesda)">
        <title>A chromosome-level genome assembly of Zasmidium syzygii isolated from banana leaves.</title>
        <authorList>
            <person name="van Westerhoven A.C."/>
            <person name="Mehrabi R."/>
            <person name="Talebi R."/>
            <person name="Steentjes M.B.F."/>
            <person name="Corcolon B."/>
            <person name="Chong P.A."/>
            <person name="Kema G.H.J."/>
            <person name="Seidl M.F."/>
        </authorList>
    </citation>
    <scope>NUCLEOTIDE SEQUENCE [LARGE SCALE GENOMIC DNA]</scope>
    <source>
        <strain evidence="2 3">P124</strain>
    </source>
</reference>
<sequence>MDHVAAVLISPKAKPDQPDRRWQGLQGFTRIDITLDKYYNDNKWLVSPNSRYIGLPLMFTTRLPSNIKTTGKDRYILSTGANETARIFFSAIDPESKKYREVFEPAIVRGDFVVAREDGKPLEPMQLYQIVHFIDTAIFEVSRHKNMENRGGISPLSETLAPENMKEAFHMMRSIALKEGDLEVAMMKNPFSEEDEDTQNEADSGEDASSVDTETCSMAESYTTAPEEVAKGKPAKMVCDTCWFKIDKRDDIRFECPVCKMCYKGQWVEEDNARLVQEIKELQFGEVAEEAQ</sequence>
<evidence type="ECO:0000256" key="1">
    <source>
        <dbReference type="SAM" id="MobiDB-lite"/>
    </source>
</evidence>
<protein>
    <submittedName>
        <fullName evidence="2">Uncharacterized protein</fullName>
    </submittedName>
</protein>
<name>A0ABR0EGK6_ZASCE</name>
<evidence type="ECO:0000313" key="3">
    <source>
        <dbReference type="Proteomes" id="UP001305779"/>
    </source>
</evidence>
<gene>
    <name evidence="2" type="ORF">PRZ48_008830</name>
</gene>
<feature type="region of interest" description="Disordered" evidence="1">
    <location>
        <begin position="192"/>
        <end position="217"/>
    </location>
</feature>
<accession>A0ABR0EGK6</accession>
<evidence type="ECO:0000313" key="2">
    <source>
        <dbReference type="EMBL" id="KAK4500641.1"/>
    </source>
</evidence>
<dbReference type="EMBL" id="JAXOVC010000006">
    <property type="protein sequence ID" value="KAK4500641.1"/>
    <property type="molecule type" value="Genomic_DNA"/>
</dbReference>
<comment type="caution">
    <text evidence="2">The sequence shown here is derived from an EMBL/GenBank/DDBJ whole genome shotgun (WGS) entry which is preliminary data.</text>
</comment>
<feature type="compositionally biased region" description="Acidic residues" evidence="1">
    <location>
        <begin position="192"/>
        <end position="206"/>
    </location>
</feature>